<evidence type="ECO:0000313" key="3">
    <source>
        <dbReference type="Proteomes" id="UP001278571"/>
    </source>
</evidence>
<accession>A0ABU4JZG6</accession>
<dbReference type="RefSeq" id="WP_319007484.1">
    <property type="nucleotide sequence ID" value="NZ_JAWJZF010000161.1"/>
</dbReference>
<sequence>MADTWAAKHAEARRVRTLLETTGRAVYGPADDETATCGSVSVGSTARGVSRPPPRPARADRAGAPGRGGPAAPALPVRAALLQQAAARTGLTPEQALAQLAARAETTLDTEPCPYPRPGHP</sequence>
<dbReference type="Proteomes" id="UP001278571">
    <property type="component" value="Unassembled WGS sequence"/>
</dbReference>
<proteinExistence type="predicted"/>
<protein>
    <recommendedName>
        <fullName evidence="4">ANTAR domain-containing protein</fullName>
    </recommendedName>
</protein>
<gene>
    <name evidence="2" type="ORF">R2363_01645</name>
</gene>
<reference evidence="2 3" key="1">
    <citation type="submission" date="2023-10" db="EMBL/GenBank/DDBJ databases">
        <authorList>
            <person name="Wang X.X."/>
        </authorList>
    </citation>
    <scope>NUCLEOTIDE SEQUENCE [LARGE SCALE GENOMIC DNA]</scope>
    <source>
        <strain evidence="2 3">NBRC 12816</strain>
    </source>
</reference>
<keyword evidence="3" id="KW-1185">Reference proteome</keyword>
<evidence type="ECO:0000256" key="1">
    <source>
        <dbReference type="SAM" id="MobiDB-lite"/>
    </source>
</evidence>
<name>A0ABU4JZG6_9ACTN</name>
<feature type="region of interest" description="Disordered" evidence="1">
    <location>
        <begin position="28"/>
        <end position="72"/>
    </location>
</feature>
<organism evidence="2 3">
    <name type="scientific">Streptomyces roseolus</name>
    <dbReference type="NCBI Taxonomy" id="67358"/>
    <lineage>
        <taxon>Bacteria</taxon>
        <taxon>Bacillati</taxon>
        <taxon>Actinomycetota</taxon>
        <taxon>Actinomycetes</taxon>
        <taxon>Kitasatosporales</taxon>
        <taxon>Streptomycetaceae</taxon>
        <taxon>Streptomyces</taxon>
    </lineage>
</organism>
<dbReference type="EMBL" id="JAWJZF010000161">
    <property type="protein sequence ID" value="MDX2290893.1"/>
    <property type="molecule type" value="Genomic_DNA"/>
</dbReference>
<comment type="caution">
    <text evidence="2">The sequence shown here is derived from an EMBL/GenBank/DDBJ whole genome shotgun (WGS) entry which is preliminary data.</text>
</comment>
<evidence type="ECO:0000313" key="2">
    <source>
        <dbReference type="EMBL" id="MDX2290893.1"/>
    </source>
</evidence>
<evidence type="ECO:0008006" key="4">
    <source>
        <dbReference type="Google" id="ProtNLM"/>
    </source>
</evidence>